<dbReference type="EMBL" id="UINC01014490">
    <property type="protein sequence ID" value="SVA61765.1"/>
    <property type="molecule type" value="Genomic_DNA"/>
</dbReference>
<organism evidence="1">
    <name type="scientific">marine metagenome</name>
    <dbReference type="NCBI Taxonomy" id="408172"/>
    <lineage>
        <taxon>unclassified sequences</taxon>
        <taxon>metagenomes</taxon>
        <taxon>ecological metagenomes</taxon>
    </lineage>
</organism>
<sequence>MEESLDEKTITDPIGSLAPALPILLIPPTNIK</sequence>
<gene>
    <name evidence="1" type="ORF">METZ01_LOCUS114619</name>
</gene>
<name>A0A381XAH3_9ZZZZ</name>
<accession>A0A381XAH3</accession>
<evidence type="ECO:0000313" key="1">
    <source>
        <dbReference type="EMBL" id="SVA61765.1"/>
    </source>
</evidence>
<protein>
    <submittedName>
        <fullName evidence="1">Uncharacterized protein</fullName>
    </submittedName>
</protein>
<reference evidence="1" key="1">
    <citation type="submission" date="2018-05" db="EMBL/GenBank/DDBJ databases">
        <authorList>
            <person name="Lanie J.A."/>
            <person name="Ng W.-L."/>
            <person name="Kazmierczak K.M."/>
            <person name="Andrzejewski T.M."/>
            <person name="Davidsen T.M."/>
            <person name="Wayne K.J."/>
            <person name="Tettelin H."/>
            <person name="Glass J.I."/>
            <person name="Rusch D."/>
            <person name="Podicherti R."/>
            <person name="Tsui H.-C.T."/>
            <person name="Winkler M.E."/>
        </authorList>
    </citation>
    <scope>NUCLEOTIDE SEQUENCE</scope>
</reference>
<proteinExistence type="predicted"/>
<dbReference type="AlphaFoldDB" id="A0A381XAH3"/>